<organism evidence="3 4">
    <name type="scientific">Photobacterium damselae subsp. damselae</name>
    <name type="common">Listonella damsela</name>
    <dbReference type="NCBI Taxonomy" id="85581"/>
    <lineage>
        <taxon>Bacteria</taxon>
        <taxon>Pseudomonadati</taxon>
        <taxon>Pseudomonadota</taxon>
        <taxon>Gammaproteobacteria</taxon>
        <taxon>Vibrionales</taxon>
        <taxon>Vibrionaceae</taxon>
        <taxon>Photobacterium</taxon>
    </lineage>
</organism>
<dbReference type="SUPFAM" id="SSF81301">
    <property type="entry name" value="Nucleotidyltransferase"/>
    <property type="match status" value="1"/>
</dbReference>
<dbReference type="PANTHER" id="PTHR21262:SF31">
    <property type="entry name" value="GTP PYROPHOSPHOKINASE"/>
    <property type="match status" value="1"/>
</dbReference>
<dbReference type="GO" id="GO:0042594">
    <property type="term" value="P:response to starvation"/>
    <property type="evidence" value="ECO:0007669"/>
    <property type="project" value="TreeGrafter"/>
</dbReference>
<name>A0A850QNP9_PHODD</name>
<evidence type="ECO:0000313" key="4">
    <source>
        <dbReference type="Proteomes" id="UP000533429"/>
    </source>
</evidence>
<gene>
    <name evidence="3" type="ORF">HWA77_06630</name>
</gene>
<dbReference type="Proteomes" id="UP000533429">
    <property type="component" value="Unassembled WGS sequence"/>
</dbReference>
<proteinExistence type="inferred from homology"/>
<dbReference type="GO" id="GO:0005886">
    <property type="term" value="C:plasma membrane"/>
    <property type="evidence" value="ECO:0007669"/>
    <property type="project" value="TreeGrafter"/>
</dbReference>
<dbReference type="InterPro" id="IPR007685">
    <property type="entry name" value="RelA_SpoT"/>
</dbReference>
<dbReference type="Pfam" id="PF13328">
    <property type="entry name" value="HD_4"/>
    <property type="match status" value="1"/>
</dbReference>
<dbReference type="GO" id="GO:0008728">
    <property type="term" value="F:GTP diphosphokinase activity"/>
    <property type="evidence" value="ECO:0007669"/>
    <property type="project" value="TreeGrafter"/>
</dbReference>
<evidence type="ECO:0000259" key="2">
    <source>
        <dbReference type="PROSITE" id="PS51831"/>
    </source>
</evidence>
<dbReference type="EMBL" id="JABXOR010000413">
    <property type="protein sequence ID" value="NVO99882.1"/>
    <property type="molecule type" value="Genomic_DNA"/>
</dbReference>
<comment type="caution">
    <text evidence="3">The sequence shown here is derived from an EMBL/GenBank/DDBJ whole genome shotgun (WGS) entry which is preliminary data.</text>
</comment>
<protein>
    <submittedName>
        <fullName evidence="3">HD domain-containing protein</fullName>
    </submittedName>
</protein>
<comment type="similarity">
    <text evidence="1">Belongs to the RelA/SpoT family.</text>
</comment>
<dbReference type="CDD" id="cd05399">
    <property type="entry name" value="NT_Rel-Spo_like"/>
    <property type="match status" value="1"/>
</dbReference>
<sequence length="295" mass="33692">MVAVRGAHLKENSKFELAVWVDSLQQESATAEQIKSTYERCLSLVTEEESAALLLWRGREMVEILVTLSMDTDTLVAAMLFPLVEAGLYSHEALTEDYGITISHMVVGVEQMCAISQLKSTTEETAQPGQVDNIRRMLLSMVDDFRCVVIKLAERICHLREVKDEEDAVRRTAAQECANIYAPLANRLGIGQLKWEIEDYAFRYQHPDTYKQIAKQLSERRIDRENYITHFVTDLSEAMKASNIKAEVQGRPKHIYSIWRKMQKKNLAFDELFDVRAVRIIADQLQDCYAALGVV</sequence>
<dbReference type="GO" id="GO:0015969">
    <property type="term" value="P:guanosine tetraphosphate metabolic process"/>
    <property type="evidence" value="ECO:0007669"/>
    <property type="project" value="InterPro"/>
</dbReference>
<reference evidence="3 4" key="1">
    <citation type="submission" date="2020-06" db="EMBL/GenBank/DDBJ databases">
        <title>Photobacterium damselae subsp. damselae comparative genomics.</title>
        <authorList>
            <person name="Osorio C.R."/>
        </authorList>
    </citation>
    <scope>NUCLEOTIDE SEQUENCE [LARGE SCALE GENOMIC DNA]</scope>
    <source>
        <strain evidence="3 4">TW250/03</strain>
    </source>
</reference>
<evidence type="ECO:0000256" key="1">
    <source>
        <dbReference type="ARBA" id="ARBA00007476"/>
    </source>
</evidence>
<dbReference type="InterPro" id="IPR043519">
    <property type="entry name" value="NT_sf"/>
</dbReference>
<dbReference type="SMART" id="SM00954">
    <property type="entry name" value="RelA_SpoT"/>
    <property type="match status" value="1"/>
</dbReference>
<dbReference type="Gene3D" id="1.10.3210.10">
    <property type="entry name" value="Hypothetical protein af1432"/>
    <property type="match status" value="1"/>
</dbReference>
<dbReference type="PROSITE" id="PS51831">
    <property type="entry name" value="HD"/>
    <property type="match status" value="1"/>
</dbReference>
<feature type="non-terminal residue" evidence="3">
    <location>
        <position position="295"/>
    </location>
</feature>
<accession>A0A850QNP9</accession>
<evidence type="ECO:0000313" key="3">
    <source>
        <dbReference type="EMBL" id="NVO99882.1"/>
    </source>
</evidence>
<dbReference type="AlphaFoldDB" id="A0A850QNP9"/>
<dbReference type="PANTHER" id="PTHR21262">
    <property type="entry name" value="GUANOSINE-3',5'-BIS DIPHOSPHATE 3'-PYROPHOSPHOHYDROLASE"/>
    <property type="match status" value="1"/>
</dbReference>
<dbReference type="GO" id="GO:0008893">
    <property type="term" value="F:guanosine-3',5'-bis(diphosphate) 3'-diphosphatase activity"/>
    <property type="evidence" value="ECO:0007669"/>
    <property type="project" value="TreeGrafter"/>
</dbReference>
<dbReference type="SUPFAM" id="SSF109604">
    <property type="entry name" value="HD-domain/PDEase-like"/>
    <property type="match status" value="1"/>
</dbReference>
<feature type="domain" description="HD" evidence="2">
    <location>
        <begin position="54"/>
        <end position="159"/>
    </location>
</feature>
<dbReference type="InterPro" id="IPR006674">
    <property type="entry name" value="HD_domain"/>
</dbReference>
<dbReference type="Pfam" id="PF04607">
    <property type="entry name" value="RelA_SpoT"/>
    <property type="match status" value="1"/>
</dbReference>
<dbReference type="Gene3D" id="3.30.460.10">
    <property type="entry name" value="Beta Polymerase, domain 2"/>
    <property type="match status" value="1"/>
</dbReference>